<evidence type="ECO:0000313" key="1">
    <source>
        <dbReference type="EMBL" id="MBE9222244.1"/>
    </source>
</evidence>
<comment type="caution">
    <text evidence="1">The sequence shown here is derived from an EMBL/GenBank/DDBJ whole genome shotgun (WGS) entry which is preliminary data.</text>
</comment>
<accession>A0ABR9V5X7</accession>
<organism evidence="1 2">
    <name type="scientific">Cyanobacterium stanieri LEGE 03274</name>
    <dbReference type="NCBI Taxonomy" id="1828756"/>
    <lineage>
        <taxon>Bacteria</taxon>
        <taxon>Bacillati</taxon>
        <taxon>Cyanobacteriota</taxon>
        <taxon>Cyanophyceae</taxon>
        <taxon>Oscillatoriophycideae</taxon>
        <taxon>Chroococcales</taxon>
        <taxon>Geminocystaceae</taxon>
        <taxon>Cyanobacterium</taxon>
    </lineage>
</organism>
<reference evidence="1 2" key="1">
    <citation type="submission" date="2020-10" db="EMBL/GenBank/DDBJ databases">
        <authorList>
            <person name="Castelo-Branco R."/>
            <person name="Eusebio N."/>
            <person name="Adriana R."/>
            <person name="Vieira A."/>
            <person name="Brugerolle De Fraissinette N."/>
            <person name="Rezende De Castro R."/>
            <person name="Schneider M.P."/>
            <person name="Vasconcelos V."/>
            <person name="Leao P.N."/>
        </authorList>
    </citation>
    <scope>NUCLEOTIDE SEQUENCE [LARGE SCALE GENOMIC DNA]</scope>
    <source>
        <strain evidence="1 2">LEGE 03274</strain>
    </source>
</reference>
<dbReference type="EMBL" id="JADEWC010000009">
    <property type="protein sequence ID" value="MBE9222244.1"/>
    <property type="molecule type" value="Genomic_DNA"/>
</dbReference>
<dbReference type="Proteomes" id="UP000654604">
    <property type="component" value="Unassembled WGS sequence"/>
</dbReference>
<dbReference type="PANTHER" id="PTHR37466:SF1">
    <property type="entry name" value="SLR1628 PROTEIN"/>
    <property type="match status" value="1"/>
</dbReference>
<keyword evidence="2" id="KW-1185">Reference proteome</keyword>
<sequence>MTKSKNVLGKTLEICCQSPLTGFYRNGCCDTGAEDFGLHTVCAQVTAEFLEYSKNQGNDLITPMPMYNFPGLKPGDKWCLCVSRWQEALEAGVAPPIILDSTHEKTLKFVPLEVLQEHSI</sequence>
<dbReference type="Gene3D" id="3.30.56.110">
    <property type="entry name" value="Protein of unknown function DUF2237"/>
    <property type="match status" value="1"/>
</dbReference>
<dbReference type="InterPro" id="IPR018714">
    <property type="entry name" value="DUF2237"/>
</dbReference>
<protein>
    <submittedName>
        <fullName evidence="1">DUF2237 domain-containing protein</fullName>
    </submittedName>
</protein>
<gene>
    <name evidence="1" type="ORF">IQ215_05990</name>
</gene>
<dbReference type="Pfam" id="PF09996">
    <property type="entry name" value="DUF2237"/>
    <property type="match status" value="1"/>
</dbReference>
<evidence type="ECO:0000313" key="2">
    <source>
        <dbReference type="Proteomes" id="UP000654604"/>
    </source>
</evidence>
<dbReference type="RefSeq" id="WP_193800401.1">
    <property type="nucleotide sequence ID" value="NZ_JADEWC010000009.1"/>
</dbReference>
<dbReference type="PANTHER" id="PTHR37466">
    <property type="entry name" value="SLR1628 PROTEIN"/>
    <property type="match status" value="1"/>
</dbReference>
<proteinExistence type="predicted"/>
<name>A0ABR9V5X7_9CHRO</name>